<dbReference type="GO" id="GO:0016477">
    <property type="term" value="P:cell migration"/>
    <property type="evidence" value="ECO:0007669"/>
    <property type="project" value="TreeGrafter"/>
</dbReference>
<keyword evidence="4" id="KW-0472">Membrane</keyword>
<dbReference type="Pfam" id="PF00028">
    <property type="entry name" value="Cadherin"/>
    <property type="match status" value="1"/>
</dbReference>
<dbReference type="GO" id="GO:0008013">
    <property type="term" value="F:beta-catenin binding"/>
    <property type="evidence" value="ECO:0007669"/>
    <property type="project" value="TreeGrafter"/>
</dbReference>
<feature type="domain" description="Cadherin" evidence="6">
    <location>
        <begin position="1"/>
        <end position="52"/>
    </location>
</feature>
<dbReference type="PANTHER" id="PTHR24027:SF438">
    <property type="entry name" value="CADHERIN 23"/>
    <property type="match status" value="1"/>
</dbReference>
<proteinExistence type="predicted"/>
<dbReference type="CDD" id="cd11304">
    <property type="entry name" value="Cadherin_repeat"/>
    <property type="match status" value="2"/>
</dbReference>
<evidence type="ECO:0000256" key="3">
    <source>
        <dbReference type="ARBA" id="ARBA00022837"/>
    </source>
</evidence>
<feature type="non-terminal residue" evidence="7">
    <location>
        <position position="1"/>
    </location>
</feature>
<evidence type="ECO:0000259" key="6">
    <source>
        <dbReference type="PROSITE" id="PS50268"/>
    </source>
</evidence>
<keyword evidence="2" id="KW-0677">Repeat</keyword>
<dbReference type="GO" id="GO:0016342">
    <property type="term" value="C:catenin complex"/>
    <property type="evidence" value="ECO:0007669"/>
    <property type="project" value="TreeGrafter"/>
</dbReference>
<dbReference type="InterPro" id="IPR015919">
    <property type="entry name" value="Cadherin-like_sf"/>
</dbReference>
<name>A0A1B6HSM2_9HEMI</name>
<dbReference type="GO" id="GO:0045296">
    <property type="term" value="F:cadherin binding"/>
    <property type="evidence" value="ECO:0007669"/>
    <property type="project" value="TreeGrafter"/>
</dbReference>
<evidence type="ECO:0000313" key="7">
    <source>
        <dbReference type="EMBL" id="JAS77660.1"/>
    </source>
</evidence>
<organism evidence="7">
    <name type="scientific">Homalodisca liturata</name>
    <dbReference type="NCBI Taxonomy" id="320908"/>
    <lineage>
        <taxon>Eukaryota</taxon>
        <taxon>Metazoa</taxon>
        <taxon>Ecdysozoa</taxon>
        <taxon>Arthropoda</taxon>
        <taxon>Hexapoda</taxon>
        <taxon>Insecta</taxon>
        <taxon>Pterygota</taxon>
        <taxon>Neoptera</taxon>
        <taxon>Paraneoptera</taxon>
        <taxon>Hemiptera</taxon>
        <taxon>Auchenorrhyncha</taxon>
        <taxon>Membracoidea</taxon>
        <taxon>Cicadellidae</taxon>
        <taxon>Cicadellinae</taxon>
        <taxon>Proconiini</taxon>
        <taxon>Homalodisca</taxon>
    </lineage>
</organism>
<dbReference type="GO" id="GO:0007156">
    <property type="term" value="P:homophilic cell adhesion via plasma membrane adhesion molecules"/>
    <property type="evidence" value="ECO:0007669"/>
    <property type="project" value="InterPro"/>
</dbReference>
<dbReference type="InterPro" id="IPR002126">
    <property type="entry name" value="Cadherin-like_dom"/>
</dbReference>
<evidence type="ECO:0000256" key="5">
    <source>
        <dbReference type="PROSITE-ProRule" id="PRU00043"/>
    </source>
</evidence>
<gene>
    <name evidence="7" type="ORF">g.57143</name>
</gene>
<protein>
    <recommendedName>
        <fullName evidence="6">Cadherin domain-containing protein</fullName>
    </recommendedName>
</protein>
<dbReference type="AlphaFoldDB" id="A0A1B6HSM2"/>
<comment type="subcellular location">
    <subcellularLocation>
        <location evidence="1">Membrane</location>
    </subcellularLocation>
</comment>
<reference evidence="7" key="1">
    <citation type="submission" date="2015-11" db="EMBL/GenBank/DDBJ databases">
        <title>De novo transcriptome assembly of four potential Pierce s Disease insect vectors from Arizona vineyards.</title>
        <authorList>
            <person name="Tassone E.E."/>
        </authorList>
    </citation>
    <scope>NUCLEOTIDE SEQUENCE</scope>
</reference>
<sequence length="134" mass="14272">LTLMSPLDFEAITDFTLVVRVTDQASNVSDRLSSSLTVRVAIQDVNDNAPAFVSPATGTVTVMEDAEVGHSLCRITAVDRDFGENSRTTYTITAGNEDGKFTLGYGTGVLALARPLDISIANGISPKYPSSLWT</sequence>
<dbReference type="InterPro" id="IPR039808">
    <property type="entry name" value="Cadherin"/>
</dbReference>
<evidence type="ECO:0000256" key="4">
    <source>
        <dbReference type="ARBA" id="ARBA00023136"/>
    </source>
</evidence>
<dbReference type="PRINTS" id="PR00205">
    <property type="entry name" value="CADHERIN"/>
</dbReference>
<dbReference type="InterPro" id="IPR020894">
    <property type="entry name" value="Cadherin_CS"/>
</dbReference>
<dbReference type="SUPFAM" id="SSF49313">
    <property type="entry name" value="Cadherin-like"/>
    <property type="match status" value="2"/>
</dbReference>
<dbReference type="PROSITE" id="PS50268">
    <property type="entry name" value="CADHERIN_2"/>
    <property type="match status" value="2"/>
</dbReference>
<evidence type="ECO:0000256" key="2">
    <source>
        <dbReference type="ARBA" id="ARBA00022737"/>
    </source>
</evidence>
<feature type="domain" description="Cadherin" evidence="6">
    <location>
        <begin position="54"/>
        <end position="117"/>
    </location>
</feature>
<accession>A0A1B6HSM2</accession>
<evidence type="ECO:0000256" key="1">
    <source>
        <dbReference type="ARBA" id="ARBA00004370"/>
    </source>
</evidence>
<dbReference type="GO" id="GO:0005509">
    <property type="term" value="F:calcium ion binding"/>
    <property type="evidence" value="ECO:0007669"/>
    <property type="project" value="UniProtKB-UniRule"/>
</dbReference>
<dbReference type="EMBL" id="GECU01030046">
    <property type="protein sequence ID" value="JAS77660.1"/>
    <property type="molecule type" value="Transcribed_RNA"/>
</dbReference>
<keyword evidence="3 5" id="KW-0106">Calcium</keyword>
<dbReference type="PROSITE" id="PS00232">
    <property type="entry name" value="CADHERIN_1"/>
    <property type="match status" value="1"/>
</dbReference>
<feature type="non-terminal residue" evidence="7">
    <location>
        <position position="134"/>
    </location>
</feature>
<dbReference type="PANTHER" id="PTHR24027">
    <property type="entry name" value="CADHERIN-23"/>
    <property type="match status" value="1"/>
</dbReference>
<dbReference type="Gene3D" id="2.60.40.60">
    <property type="entry name" value="Cadherins"/>
    <property type="match status" value="2"/>
</dbReference>